<comment type="caution">
    <text evidence="6">The sequence shown here is derived from an EMBL/GenBank/DDBJ whole genome shotgun (WGS) entry which is preliminary data.</text>
</comment>
<dbReference type="InterPro" id="IPR006913">
    <property type="entry name" value="CENP-V/GFA"/>
</dbReference>
<dbReference type="RefSeq" id="WP_167637748.1">
    <property type="nucleotide sequence ID" value="NZ_JAATOP010000004.1"/>
</dbReference>
<dbReference type="PROSITE" id="PS51891">
    <property type="entry name" value="CENP_V_GFA"/>
    <property type="match status" value="1"/>
</dbReference>
<feature type="domain" description="CENP-V/GFA" evidence="5">
    <location>
        <begin position="1"/>
        <end position="117"/>
    </location>
</feature>
<protein>
    <submittedName>
        <fullName evidence="6">GFA family protein</fullName>
    </submittedName>
</protein>
<dbReference type="InterPro" id="IPR011057">
    <property type="entry name" value="Mss4-like_sf"/>
</dbReference>
<dbReference type="PANTHER" id="PTHR33337">
    <property type="entry name" value="GFA DOMAIN-CONTAINING PROTEIN"/>
    <property type="match status" value="1"/>
</dbReference>
<dbReference type="Pfam" id="PF04828">
    <property type="entry name" value="GFA"/>
    <property type="match status" value="1"/>
</dbReference>
<name>A0ABX0VWB7_9RHOB</name>
<dbReference type="Proteomes" id="UP000709466">
    <property type="component" value="Unassembled WGS sequence"/>
</dbReference>
<evidence type="ECO:0000256" key="3">
    <source>
        <dbReference type="ARBA" id="ARBA00022833"/>
    </source>
</evidence>
<organism evidence="6 7">
    <name type="scientific">Marivivens donghaensis</name>
    <dbReference type="NCBI Taxonomy" id="1699413"/>
    <lineage>
        <taxon>Bacteria</taxon>
        <taxon>Pseudomonadati</taxon>
        <taxon>Pseudomonadota</taxon>
        <taxon>Alphaproteobacteria</taxon>
        <taxon>Rhodobacterales</taxon>
        <taxon>Paracoccaceae</taxon>
        <taxon>Marivivens group</taxon>
        <taxon>Marivivens</taxon>
    </lineage>
</organism>
<evidence type="ECO:0000259" key="5">
    <source>
        <dbReference type="PROSITE" id="PS51891"/>
    </source>
</evidence>
<evidence type="ECO:0000313" key="7">
    <source>
        <dbReference type="Proteomes" id="UP000709466"/>
    </source>
</evidence>
<gene>
    <name evidence="6" type="ORF">HCZ30_07945</name>
</gene>
<keyword evidence="4" id="KW-0456">Lyase</keyword>
<evidence type="ECO:0000313" key="6">
    <source>
        <dbReference type="EMBL" id="NIY72368.1"/>
    </source>
</evidence>
<keyword evidence="2" id="KW-0479">Metal-binding</keyword>
<evidence type="ECO:0000256" key="2">
    <source>
        <dbReference type="ARBA" id="ARBA00022723"/>
    </source>
</evidence>
<reference evidence="6 7" key="1">
    <citation type="submission" date="2020-03" db="EMBL/GenBank/DDBJ databases">
        <title>Bacterial isolates of synthetic phycosphere.</title>
        <authorList>
            <person name="Fu H."/>
            <person name="Moran M.A."/>
        </authorList>
    </citation>
    <scope>NUCLEOTIDE SEQUENCE [LARGE SCALE GENOMIC DNA]</scope>
    <source>
        <strain evidence="6 7">HF1</strain>
    </source>
</reference>
<evidence type="ECO:0000256" key="4">
    <source>
        <dbReference type="ARBA" id="ARBA00023239"/>
    </source>
</evidence>
<dbReference type="EMBL" id="JAATOP010000004">
    <property type="protein sequence ID" value="NIY72368.1"/>
    <property type="molecule type" value="Genomic_DNA"/>
</dbReference>
<dbReference type="SUPFAM" id="SSF51316">
    <property type="entry name" value="Mss4-like"/>
    <property type="match status" value="1"/>
</dbReference>
<keyword evidence="7" id="KW-1185">Reference proteome</keyword>
<dbReference type="Gene3D" id="3.90.1590.10">
    <property type="entry name" value="glutathione-dependent formaldehyde- activating enzyme (gfa)"/>
    <property type="match status" value="1"/>
</dbReference>
<keyword evidence="3" id="KW-0862">Zinc</keyword>
<dbReference type="PANTHER" id="PTHR33337:SF33">
    <property type="entry name" value="CENP-V_GFA DOMAIN-CONTAINING PROTEIN"/>
    <property type="match status" value="1"/>
</dbReference>
<sequence>MRGRCTCGEVSFEMKAAPMFVHCCHCTWCQRETGTAFALNALIETANVEVSGETEACNLPSASGGGQIVHRCQTCKVALWSHYSNPKIAFVRVGTLDDAAKVAPDVHIYTTTKLPWVNIEGGAPIFDGYYKPRELWSAEAQARYKALLD</sequence>
<accession>A0ABX0VWB7</accession>
<evidence type="ECO:0000256" key="1">
    <source>
        <dbReference type="ARBA" id="ARBA00005495"/>
    </source>
</evidence>
<proteinExistence type="inferred from homology"/>
<comment type="similarity">
    <text evidence="1">Belongs to the Gfa family.</text>
</comment>